<evidence type="ECO:0000256" key="6">
    <source>
        <dbReference type="ARBA" id="ARBA00023136"/>
    </source>
</evidence>
<evidence type="ECO:0000256" key="1">
    <source>
        <dbReference type="ARBA" id="ARBA00004651"/>
    </source>
</evidence>
<evidence type="ECO:0000256" key="5">
    <source>
        <dbReference type="ARBA" id="ARBA00022989"/>
    </source>
</evidence>
<evidence type="ECO:0000313" key="9">
    <source>
        <dbReference type="EMBL" id="ASK66543.1"/>
    </source>
</evidence>
<evidence type="ECO:0000256" key="8">
    <source>
        <dbReference type="SAM" id="Phobius"/>
    </source>
</evidence>
<dbReference type="Pfam" id="PF03916">
    <property type="entry name" value="NrfD"/>
    <property type="match status" value="1"/>
</dbReference>
<feature type="compositionally biased region" description="Basic residues" evidence="7">
    <location>
        <begin position="15"/>
        <end position="27"/>
    </location>
</feature>
<proteinExistence type="inferred from homology"/>
<comment type="subcellular location">
    <subcellularLocation>
        <location evidence="1">Cell membrane</location>
        <topology evidence="1">Multi-pass membrane protein</topology>
    </subcellularLocation>
</comment>
<feature type="transmembrane region" description="Helical" evidence="8">
    <location>
        <begin position="145"/>
        <end position="163"/>
    </location>
</feature>
<keyword evidence="10" id="KW-1185">Reference proteome</keyword>
<dbReference type="PANTHER" id="PTHR34856:SF2">
    <property type="entry name" value="PROTEIN NRFD"/>
    <property type="match status" value="1"/>
</dbReference>
<dbReference type="GO" id="GO:0005886">
    <property type="term" value="C:plasma membrane"/>
    <property type="evidence" value="ECO:0007669"/>
    <property type="project" value="UniProtKB-SubCell"/>
</dbReference>
<dbReference type="EMBL" id="CP022316">
    <property type="protein sequence ID" value="ASK66543.1"/>
    <property type="molecule type" value="Genomic_DNA"/>
</dbReference>
<dbReference type="KEGG" id="brv:CFK39_12825"/>
<dbReference type="OrthoDB" id="112837at2"/>
<feature type="transmembrane region" description="Helical" evidence="8">
    <location>
        <begin position="107"/>
        <end position="125"/>
    </location>
</feature>
<dbReference type="InterPro" id="IPR005614">
    <property type="entry name" value="NrfD-like"/>
</dbReference>
<comment type="similarity">
    <text evidence="2">Belongs to the NrfD family.</text>
</comment>
<protein>
    <submittedName>
        <fullName evidence="9">Nitrite reductase</fullName>
    </submittedName>
</protein>
<evidence type="ECO:0000256" key="4">
    <source>
        <dbReference type="ARBA" id="ARBA00022692"/>
    </source>
</evidence>
<name>A0A220UFQ5_9MICO</name>
<dbReference type="InterPro" id="IPR052049">
    <property type="entry name" value="Electron_transfer_protein"/>
</dbReference>
<evidence type="ECO:0000256" key="7">
    <source>
        <dbReference type="SAM" id="MobiDB-lite"/>
    </source>
</evidence>
<gene>
    <name evidence="9" type="ORF">CFK39_12825</name>
</gene>
<feature type="transmembrane region" description="Helical" evidence="8">
    <location>
        <begin position="73"/>
        <end position="95"/>
    </location>
</feature>
<evidence type="ECO:0000256" key="2">
    <source>
        <dbReference type="ARBA" id="ARBA00008929"/>
    </source>
</evidence>
<evidence type="ECO:0000256" key="3">
    <source>
        <dbReference type="ARBA" id="ARBA00022475"/>
    </source>
</evidence>
<dbReference type="AlphaFoldDB" id="A0A220UFQ5"/>
<keyword evidence="5 8" id="KW-1133">Transmembrane helix</keyword>
<dbReference type="RefSeq" id="WP_089065783.1">
    <property type="nucleotide sequence ID" value="NZ_CP022316.1"/>
</dbReference>
<organism evidence="9 10">
    <name type="scientific">Brachybacterium avium</name>
    <dbReference type="NCBI Taxonomy" id="2017485"/>
    <lineage>
        <taxon>Bacteria</taxon>
        <taxon>Bacillati</taxon>
        <taxon>Actinomycetota</taxon>
        <taxon>Actinomycetes</taxon>
        <taxon>Micrococcales</taxon>
        <taxon>Dermabacteraceae</taxon>
        <taxon>Brachybacterium</taxon>
    </lineage>
</organism>
<accession>A0A220UFQ5</accession>
<keyword evidence="4 8" id="KW-0812">Transmembrane</keyword>
<feature type="region of interest" description="Disordered" evidence="7">
    <location>
        <begin position="1"/>
        <end position="39"/>
    </location>
</feature>
<keyword evidence="6 8" id="KW-0472">Membrane</keyword>
<sequence length="371" mass="39012">MSISEFDADRPPQSPRRRRRGGGRRRRSLTEVGMGDGSREGAVVEDVEIQRAGEFDSYYGRPIVKAPPWREPIAIYLFLGGVAGGSGLLAFGAQCTGRPLLRRNSRLLALGAVGAGTVALIEDLGRPERFLNMMRTVKVTSPMSLGSWILGGFATFSGVLAALEVDRMTGRRLPLGILRRLLDTAEGPASLGQVVLAPLLASYTGALLGNTVVPTWEAGRDHLSYLFVSSAGLAAGGGAMLTSPVAETRPARLLATAGVVGDVVSMRRMKQSMHPLEAEPLETGRAGALLTWAERLAIAGGIGAVLGGRNRYVAAASGAALLASSALTRFGVLYAGLESVKDPRRVVEPQKERLAARRAAGITDDSITTGG</sequence>
<keyword evidence="3" id="KW-1003">Cell membrane</keyword>
<dbReference type="Gene3D" id="1.20.1630.10">
    <property type="entry name" value="Formate dehydrogenase/DMSO reductase domain"/>
    <property type="match status" value="1"/>
</dbReference>
<reference evidence="10" key="1">
    <citation type="submission" date="2017-07" db="EMBL/GenBank/DDBJ databases">
        <title>Brachybacterium sp. VR2415.</title>
        <authorList>
            <person name="Tak E.J."/>
            <person name="Bae J.-W."/>
        </authorList>
    </citation>
    <scope>NUCLEOTIDE SEQUENCE [LARGE SCALE GENOMIC DNA]</scope>
    <source>
        <strain evidence="10">VR2415</strain>
    </source>
</reference>
<evidence type="ECO:0000313" key="10">
    <source>
        <dbReference type="Proteomes" id="UP000198398"/>
    </source>
</evidence>
<dbReference type="PANTHER" id="PTHR34856">
    <property type="entry name" value="PROTEIN NRFD"/>
    <property type="match status" value="1"/>
</dbReference>
<dbReference type="Proteomes" id="UP000198398">
    <property type="component" value="Chromosome"/>
</dbReference>